<reference evidence="1 2" key="1">
    <citation type="submission" date="2012-12" db="EMBL/GenBank/DDBJ databases">
        <title>Genome Assembly of Photobacterium sp. AK15.</title>
        <authorList>
            <person name="Khatri I."/>
            <person name="Vaidya B."/>
            <person name="Srinivas T.N.R."/>
            <person name="Subramanian S."/>
            <person name="Pinnaka A."/>
        </authorList>
    </citation>
    <scope>NUCLEOTIDE SEQUENCE [LARGE SCALE GENOMIC DNA]</scope>
    <source>
        <strain evidence="1 2">AK15</strain>
    </source>
</reference>
<organism evidence="1 2">
    <name type="scientific">Photobacterium marinum</name>
    <dbReference type="NCBI Taxonomy" id="1056511"/>
    <lineage>
        <taxon>Bacteria</taxon>
        <taxon>Pseudomonadati</taxon>
        <taxon>Pseudomonadota</taxon>
        <taxon>Gammaproteobacteria</taxon>
        <taxon>Vibrionales</taxon>
        <taxon>Vibrionaceae</taxon>
        <taxon>Photobacterium</taxon>
    </lineage>
</organism>
<gene>
    <name evidence="1" type="ORF">C942_04054</name>
</gene>
<dbReference type="EMBL" id="AMZO01000054">
    <property type="protein sequence ID" value="ELR63158.1"/>
    <property type="molecule type" value="Genomic_DNA"/>
</dbReference>
<dbReference type="PATRIC" id="fig|1056511.3.peg.4867"/>
<name>L8J4M1_9GAMM</name>
<evidence type="ECO:0000313" key="2">
    <source>
        <dbReference type="Proteomes" id="UP000011134"/>
    </source>
</evidence>
<dbReference type="AlphaFoldDB" id="L8J4M1"/>
<sequence length="93" mass="10285">MQFLASLTANTTFESSVLRTKPAKVTVRYTGMRSVISPEKFGLVAAKIDPMNPQRKPRCLCFLSHNACDKVCPTELAKHTELRTKTAECNASP</sequence>
<proteinExistence type="predicted"/>
<comment type="caution">
    <text evidence="1">The sequence shown here is derived from an EMBL/GenBank/DDBJ whole genome shotgun (WGS) entry which is preliminary data.</text>
</comment>
<accession>L8J4M1</accession>
<protein>
    <submittedName>
        <fullName evidence="1">Uncharacterized protein</fullName>
    </submittedName>
</protein>
<keyword evidence="2" id="KW-1185">Reference proteome</keyword>
<dbReference type="Proteomes" id="UP000011134">
    <property type="component" value="Unassembled WGS sequence"/>
</dbReference>
<evidence type="ECO:0000313" key="1">
    <source>
        <dbReference type="EMBL" id="ELR63158.1"/>
    </source>
</evidence>